<feature type="compositionally biased region" description="Basic and acidic residues" evidence="1">
    <location>
        <begin position="733"/>
        <end position="743"/>
    </location>
</feature>
<evidence type="ECO:0000313" key="4">
    <source>
        <dbReference type="Proteomes" id="UP000815325"/>
    </source>
</evidence>
<dbReference type="PANTHER" id="PTHR31558">
    <property type="entry name" value="CW14 PROTEIN"/>
    <property type="match status" value="1"/>
</dbReference>
<evidence type="ECO:0000256" key="1">
    <source>
        <dbReference type="SAM" id="MobiDB-lite"/>
    </source>
</evidence>
<dbReference type="EMBL" id="MU069718">
    <property type="protein sequence ID" value="KAF5835180.1"/>
    <property type="molecule type" value="Genomic_DNA"/>
</dbReference>
<dbReference type="PANTHER" id="PTHR31558:SF3">
    <property type="entry name" value="CW14 PROTEIN"/>
    <property type="match status" value="1"/>
</dbReference>
<accession>A0ABQ7GKP2</accession>
<proteinExistence type="predicted"/>
<reference evidence="3" key="1">
    <citation type="submission" date="2017-08" db="EMBL/GenBank/DDBJ databases">
        <authorList>
            <person name="Polle J.E."/>
            <person name="Barry K."/>
            <person name="Cushman J."/>
            <person name="Schmutz J."/>
            <person name="Tran D."/>
            <person name="Hathwaick L.T."/>
            <person name="Yim W.C."/>
            <person name="Jenkins J."/>
            <person name="Mckie-Krisberg Z.M."/>
            <person name="Prochnik S."/>
            <person name="Lindquist E."/>
            <person name="Dockter R.B."/>
            <person name="Adam C."/>
            <person name="Molina H."/>
            <person name="Bunkerborg J."/>
            <person name="Jin E."/>
            <person name="Buchheim M."/>
            <person name="Magnuson J."/>
        </authorList>
    </citation>
    <scope>NUCLEOTIDE SEQUENCE</scope>
    <source>
        <strain evidence="3">CCAP 19/18</strain>
    </source>
</reference>
<sequence length="743" mass="79671">MLHTLGCCFSPRDSRTAHKSRRHHRHHRGHRRSSVEQLKHEHDPTSSFQNGAVNGAQLGQQGQGVNRHSAGPQHQRTPSHNDVPAHGRRSMGVSQKGEDDDYMSCRDDFSVAEGSPCISGAATPQRYAHQMSNGITPLHTPSNLGVDGASSSFGELHPTDKEHPVMRGLVSCLPILEALNLNLGQREARRSSSDSDYSSSLEDEEGKPRVKPDAGCSLAKLQAPPGAFDPQAIQCWQEGGVYNVRGEDYPKTRTKIPGEPSLYKVAAADVFGFPSKHFHIAESVNLPQPSAKSIQAAKAAGLPPMMIFHIQLPIYSAPIFGPYDGEGISIVTYTHLPEDFDAATYPNQDALGLIKRMVDNGREADGTLTRDRLKLVPRVVNVEEWVQKGPLSMSEHTLLAKYNDKPILTRPQQFFFSGENYLEIDFDVHQYTYLARRAITAYIQRLHHVVWETAFIVQGNTPEELPEQVVAASRIYRLDFMNVRSFMGHCKMAAEMQQVTRRPKPNSPSLPSKQQDLFNRPSETAALAPSNTQEMATVPEHPPSQAREGSSGAETNAPTAAQGTALPTLTPASSVPLQSSPPSSAPQVPPSSSAVAMPHPTSSAAAMSHPSLSGAASMPPQASAPAAPPPQHPAVPTTPSQPAAPPQPAHAASSAAAEQGRKGAQHRHPAEPTPPQQHPAAATPSRPAATLQHAPRAAAGDQAKKGAQRKGGGRPPPASSPVKQPAAPPPASVEKREAASKKG</sequence>
<dbReference type="Proteomes" id="UP000815325">
    <property type="component" value="Unassembled WGS sequence"/>
</dbReference>
<feature type="region of interest" description="Disordered" evidence="1">
    <location>
        <begin position="185"/>
        <end position="216"/>
    </location>
</feature>
<feature type="region of interest" description="Disordered" evidence="1">
    <location>
        <begin position="1"/>
        <end position="101"/>
    </location>
</feature>
<name>A0ABQ7GKP2_DUNSA</name>
<feature type="compositionally biased region" description="Low complexity" evidence="1">
    <location>
        <begin position="571"/>
        <end position="582"/>
    </location>
</feature>
<feature type="compositionally biased region" description="Low complexity" evidence="1">
    <location>
        <begin position="590"/>
        <end position="600"/>
    </location>
</feature>
<gene>
    <name evidence="3" type="ORF">DUNSADRAFT_7770</name>
</gene>
<dbReference type="Pfam" id="PF07059">
    <property type="entry name" value="EDR2_C"/>
    <property type="match status" value="1"/>
</dbReference>
<feature type="compositionally biased region" description="Basic and acidic residues" evidence="1">
    <location>
        <begin position="33"/>
        <end position="44"/>
    </location>
</feature>
<feature type="compositionally biased region" description="Low complexity" evidence="1">
    <location>
        <begin position="615"/>
        <end position="625"/>
    </location>
</feature>
<feature type="compositionally biased region" description="Polar residues" evidence="1">
    <location>
        <begin position="552"/>
        <end position="567"/>
    </location>
</feature>
<feature type="domain" description="Protein ENHANCED DISEASE RESISTANCE 2 C-terminal" evidence="2">
    <location>
        <begin position="239"/>
        <end position="479"/>
    </location>
</feature>
<feature type="compositionally biased region" description="Polar residues" evidence="1">
    <location>
        <begin position="507"/>
        <end position="516"/>
    </location>
</feature>
<feature type="compositionally biased region" description="Low complexity" evidence="1">
    <location>
        <begin position="678"/>
        <end position="701"/>
    </location>
</feature>
<feature type="compositionally biased region" description="Polar residues" evidence="1">
    <location>
        <begin position="45"/>
        <end position="80"/>
    </location>
</feature>
<feature type="region of interest" description="Disordered" evidence="1">
    <location>
        <begin position="497"/>
        <end position="516"/>
    </location>
</feature>
<feature type="compositionally biased region" description="Basic residues" evidence="1">
    <location>
        <begin position="17"/>
        <end position="32"/>
    </location>
</feature>
<keyword evidence="4" id="KW-1185">Reference proteome</keyword>
<organism evidence="3 4">
    <name type="scientific">Dunaliella salina</name>
    <name type="common">Green alga</name>
    <name type="synonym">Protococcus salinus</name>
    <dbReference type="NCBI Taxonomy" id="3046"/>
    <lineage>
        <taxon>Eukaryota</taxon>
        <taxon>Viridiplantae</taxon>
        <taxon>Chlorophyta</taxon>
        <taxon>core chlorophytes</taxon>
        <taxon>Chlorophyceae</taxon>
        <taxon>CS clade</taxon>
        <taxon>Chlamydomonadales</taxon>
        <taxon>Dunaliellaceae</taxon>
        <taxon>Dunaliella</taxon>
    </lineage>
</organism>
<comment type="caution">
    <text evidence="3">The sequence shown here is derived from an EMBL/GenBank/DDBJ whole genome shotgun (WGS) entry which is preliminary data.</text>
</comment>
<protein>
    <recommendedName>
        <fullName evidence="2">Protein ENHANCED DISEASE RESISTANCE 2 C-terminal domain-containing protein</fullName>
    </recommendedName>
</protein>
<feature type="region of interest" description="Disordered" evidence="1">
    <location>
        <begin position="530"/>
        <end position="743"/>
    </location>
</feature>
<evidence type="ECO:0000313" key="3">
    <source>
        <dbReference type="EMBL" id="KAF5835180.1"/>
    </source>
</evidence>
<evidence type="ECO:0000259" key="2">
    <source>
        <dbReference type="Pfam" id="PF07059"/>
    </source>
</evidence>
<dbReference type="InterPro" id="IPR009769">
    <property type="entry name" value="EDR2_C"/>
</dbReference>